<evidence type="ECO:0000256" key="4">
    <source>
        <dbReference type="ARBA" id="ARBA00022821"/>
    </source>
</evidence>
<evidence type="ECO:0000313" key="12">
    <source>
        <dbReference type="Proteomes" id="UP001459277"/>
    </source>
</evidence>
<dbReference type="InterPro" id="IPR042197">
    <property type="entry name" value="Apaf_helical"/>
</dbReference>
<dbReference type="Pfam" id="PF25019">
    <property type="entry name" value="LRR_R13L1-DRL21"/>
    <property type="match status" value="1"/>
</dbReference>
<evidence type="ECO:0000256" key="5">
    <source>
        <dbReference type="ARBA" id="ARBA00022840"/>
    </source>
</evidence>
<evidence type="ECO:0000259" key="7">
    <source>
        <dbReference type="Pfam" id="PF18052"/>
    </source>
</evidence>
<dbReference type="FunFam" id="1.10.10.10:FF:000322">
    <property type="entry name" value="Probable disease resistance protein At1g63360"/>
    <property type="match status" value="1"/>
</dbReference>
<comment type="caution">
    <text evidence="11">The sequence shown here is derived from an EMBL/GenBank/DDBJ whole genome shotgun (WGS) entry which is preliminary data.</text>
</comment>
<keyword evidence="1" id="KW-0433">Leucine-rich repeat</keyword>
<evidence type="ECO:0000259" key="6">
    <source>
        <dbReference type="Pfam" id="PF00931"/>
    </source>
</evidence>
<feature type="domain" description="Disease resistance N-terminal" evidence="7">
    <location>
        <begin position="12"/>
        <end position="96"/>
    </location>
</feature>
<keyword evidence="12" id="KW-1185">Reference proteome</keyword>
<dbReference type="Gene3D" id="3.80.10.10">
    <property type="entry name" value="Ribonuclease Inhibitor"/>
    <property type="match status" value="3"/>
</dbReference>
<accession>A0AAW2DAW5</accession>
<dbReference type="Gene3D" id="3.40.50.300">
    <property type="entry name" value="P-loop containing nucleotide triphosphate hydrolases"/>
    <property type="match status" value="1"/>
</dbReference>
<keyword evidence="4" id="KW-0611">Plant defense</keyword>
<dbReference type="PANTHER" id="PTHR36766">
    <property type="entry name" value="PLANT BROAD-SPECTRUM MILDEW RESISTANCE PROTEIN RPW8"/>
    <property type="match status" value="1"/>
</dbReference>
<organism evidence="11 12">
    <name type="scientific">Lithocarpus litseifolius</name>
    <dbReference type="NCBI Taxonomy" id="425828"/>
    <lineage>
        <taxon>Eukaryota</taxon>
        <taxon>Viridiplantae</taxon>
        <taxon>Streptophyta</taxon>
        <taxon>Embryophyta</taxon>
        <taxon>Tracheophyta</taxon>
        <taxon>Spermatophyta</taxon>
        <taxon>Magnoliopsida</taxon>
        <taxon>eudicotyledons</taxon>
        <taxon>Gunneridae</taxon>
        <taxon>Pentapetalae</taxon>
        <taxon>rosids</taxon>
        <taxon>fabids</taxon>
        <taxon>Fagales</taxon>
        <taxon>Fagaceae</taxon>
        <taxon>Lithocarpus</taxon>
    </lineage>
</organism>
<dbReference type="InterPro" id="IPR027417">
    <property type="entry name" value="P-loop_NTPase"/>
</dbReference>
<dbReference type="AlphaFoldDB" id="A0AAW2DAW5"/>
<reference evidence="11 12" key="1">
    <citation type="submission" date="2024-01" db="EMBL/GenBank/DDBJ databases">
        <title>A telomere-to-telomere, gap-free genome of sweet tea (Lithocarpus litseifolius).</title>
        <authorList>
            <person name="Zhou J."/>
        </authorList>
    </citation>
    <scope>NUCLEOTIDE SEQUENCE [LARGE SCALE GENOMIC DNA]</scope>
    <source>
        <strain evidence="11">Zhou-2022a</strain>
        <tissue evidence="11">Leaf</tissue>
    </source>
</reference>
<dbReference type="Pfam" id="PF23247">
    <property type="entry name" value="LRR_RPS2"/>
    <property type="match status" value="1"/>
</dbReference>
<dbReference type="SUPFAM" id="SSF52540">
    <property type="entry name" value="P-loop containing nucleoside triphosphate hydrolases"/>
    <property type="match status" value="1"/>
</dbReference>
<evidence type="ECO:0000259" key="8">
    <source>
        <dbReference type="Pfam" id="PF23247"/>
    </source>
</evidence>
<keyword evidence="5" id="KW-0067">ATP-binding</keyword>
<feature type="domain" description="R13L1/DRL21-like LRR repeat region" evidence="10">
    <location>
        <begin position="593"/>
        <end position="720"/>
    </location>
</feature>
<keyword evidence="3" id="KW-0547">Nucleotide-binding</keyword>
<dbReference type="SUPFAM" id="SSF52058">
    <property type="entry name" value="L domain-like"/>
    <property type="match status" value="2"/>
</dbReference>
<protein>
    <submittedName>
        <fullName evidence="11">Uncharacterized protein</fullName>
    </submittedName>
</protein>
<dbReference type="InterPro" id="IPR058922">
    <property type="entry name" value="WHD_DRP"/>
</dbReference>
<evidence type="ECO:0000256" key="1">
    <source>
        <dbReference type="ARBA" id="ARBA00022614"/>
    </source>
</evidence>
<keyword evidence="2" id="KW-0677">Repeat</keyword>
<gene>
    <name evidence="11" type="ORF">SO802_008751</name>
</gene>
<dbReference type="InterPro" id="IPR036388">
    <property type="entry name" value="WH-like_DNA-bd_sf"/>
</dbReference>
<dbReference type="Proteomes" id="UP001459277">
    <property type="component" value="Unassembled WGS sequence"/>
</dbReference>
<dbReference type="GO" id="GO:0005524">
    <property type="term" value="F:ATP binding"/>
    <property type="evidence" value="ECO:0007669"/>
    <property type="project" value="UniProtKB-KW"/>
</dbReference>
<dbReference type="GO" id="GO:0051707">
    <property type="term" value="P:response to other organism"/>
    <property type="evidence" value="ECO:0007669"/>
    <property type="project" value="UniProtKB-ARBA"/>
</dbReference>
<feature type="domain" description="Disease resistance protein At4g27190-like leucine-rich repeats" evidence="8">
    <location>
        <begin position="855"/>
        <end position="969"/>
    </location>
</feature>
<sequence>MAEGALFHLAEKVLELLRSLTLQEVKLASSVKTEIEKLTNTVSTIQAVILDAEKQSSEDHQIKDWLKKLKDVLHDADDLLDDFSTDVLRQKVMTKKETYAFEEIVGRENDKEVIIERLFNDNVIENISIIPIVGIGGLGKTTLAQLVYNDENVDKNFELKLWICISDIFDVKRIVKESLEELTKRKHEGSFEILEKQFREGFNGKKYLLVLDNLWIEDKKKWLLLRNLLMVGARGSRIIVTTRSKRVAWITGSISRYALKGLPIEKSWSLFVKMAFEQGQLLEHQAFISIGKEIVEKCGGVPLIVRTIASLLCSKPSENEWQSFKNYELSKITQQEEYNISLTLKLSYDHLPSHLKQCFAYCKLFPKDSKIDVKTLIHLWTAQGFIKLSNSKQRIEDVGKEYFMVLLWRSFFQDVIKDELGNIVFCKMHDLMHDLANLVAGAESTMLTLSEENIDEKLRHVSFGLRYSLRQFPIPMVKGMKIRTILGASVGQELGELTCDALISNLNYLRTLDLSKLKLCIVPNSIGELKHLRYLDLSENEDIEFLPNSITKLLNLQTLKLKLTHMPLGLELCTSLEILPLFVVSKAKCSGGLSELKELSNLGGSLSINNLGHGKDDMLELECNAAKLKEKQQLQQLKLWWDSRWAENNVCYDEMSLEKLQPHPNLKALKLGFYMGVIIPSWVSSLTNIVDLEFYRNIKLQHLPPLSQLPFLKSVILKYMEALEYISKDILRKAVGSSKTTFFPSLSSLIMYECPNLKRWWRKVDGNELDHLLLPSFPCLSFLKITECPYLTSMPLFLYLKEGLILDTTSLKAFHHTMIMGETESPSTAGTASTSSSLEGVNNLESLPEVKCVRNLISLKKLSIYNCNGLKSLPCKGIQHLTSLQEIEIMYCNELALLNDEDDGMQWQGLRSLRFLHLERIPNLVSLPNGLQHVLTLKYLQIINCPNLMALPGWIGHLTSLQSLEIDKCPELTSLPRGIRDLSALQEIIITNCPLLQQRCQRQTGEDWPNIAHVRYVCVDNKATQNFLRYASIF</sequence>
<dbReference type="PANTHER" id="PTHR36766:SF38">
    <property type="entry name" value="DISEASE RESISTANCE PROTEIN RGA3"/>
    <property type="match status" value="1"/>
</dbReference>
<dbReference type="InterPro" id="IPR056789">
    <property type="entry name" value="LRR_R13L1-DRL21"/>
</dbReference>
<name>A0AAW2DAW5_9ROSI</name>
<evidence type="ECO:0000259" key="9">
    <source>
        <dbReference type="Pfam" id="PF23559"/>
    </source>
</evidence>
<dbReference type="GO" id="GO:0006952">
    <property type="term" value="P:defense response"/>
    <property type="evidence" value="ECO:0007669"/>
    <property type="project" value="UniProtKB-KW"/>
</dbReference>
<dbReference type="Gene3D" id="1.10.10.10">
    <property type="entry name" value="Winged helix-like DNA-binding domain superfamily/Winged helix DNA-binding domain"/>
    <property type="match status" value="1"/>
</dbReference>
<dbReference type="InterPro" id="IPR032675">
    <property type="entry name" value="LRR_dom_sf"/>
</dbReference>
<dbReference type="Pfam" id="PF23559">
    <property type="entry name" value="WHD_DRP"/>
    <property type="match status" value="1"/>
</dbReference>
<dbReference type="GO" id="GO:0043531">
    <property type="term" value="F:ADP binding"/>
    <property type="evidence" value="ECO:0007669"/>
    <property type="project" value="InterPro"/>
</dbReference>
<proteinExistence type="predicted"/>
<evidence type="ECO:0000259" key="10">
    <source>
        <dbReference type="Pfam" id="PF25019"/>
    </source>
</evidence>
<dbReference type="InterPro" id="IPR057135">
    <property type="entry name" value="At4g27190-like_LRR"/>
</dbReference>
<dbReference type="PRINTS" id="PR00364">
    <property type="entry name" value="DISEASERSIST"/>
</dbReference>
<feature type="domain" description="Disease resistance protein winged helix" evidence="9">
    <location>
        <begin position="364"/>
        <end position="436"/>
    </location>
</feature>
<dbReference type="InterPro" id="IPR002182">
    <property type="entry name" value="NB-ARC"/>
</dbReference>
<evidence type="ECO:0000313" key="11">
    <source>
        <dbReference type="EMBL" id="KAL0007249.1"/>
    </source>
</evidence>
<evidence type="ECO:0000256" key="2">
    <source>
        <dbReference type="ARBA" id="ARBA00022737"/>
    </source>
</evidence>
<dbReference type="Gene3D" id="1.10.8.430">
    <property type="entry name" value="Helical domain of apoptotic protease-activating factors"/>
    <property type="match status" value="1"/>
</dbReference>
<feature type="domain" description="NB-ARC" evidence="6">
    <location>
        <begin position="108"/>
        <end position="278"/>
    </location>
</feature>
<dbReference type="InterPro" id="IPR041118">
    <property type="entry name" value="Rx_N"/>
</dbReference>
<dbReference type="EMBL" id="JAZDWU010000003">
    <property type="protein sequence ID" value="KAL0007249.1"/>
    <property type="molecule type" value="Genomic_DNA"/>
</dbReference>
<dbReference type="Pfam" id="PF00931">
    <property type="entry name" value="NB-ARC"/>
    <property type="match status" value="1"/>
</dbReference>
<dbReference type="Pfam" id="PF18052">
    <property type="entry name" value="Rx_N"/>
    <property type="match status" value="1"/>
</dbReference>
<evidence type="ECO:0000256" key="3">
    <source>
        <dbReference type="ARBA" id="ARBA00022741"/>
    </source>
</evidence>